<feature type="region of interest" description="Disordered" evidence="1">
    <location>
        <begin position="1"/>
        <end position="23"/>
    </location>
</feature>
<dbReference type="HOGENOM" id="CLU_132241_0_0_1"/>
<evidence type="ECO:0000313" key="3">
    <source>
        <dbReference type="Proteomes" id="UP000016924"/>
    </source>
</evidence>
<dbReference type="Proteomes" id="UP000016924">
    <property type="component" value="Unassembled WGS sequence"/>
</dbReference>
<dbReference type="eggNOG" id="ENOG502SPW3">
    <property type="taxonomic scope" value="Eukaryota"/>
</dbReference>
<reference evidence="3" key="1">
    <citation type="submission" date="2012-06" db="EMBL/GenBank/DDBJ databases">
        <title>The genome sequence of Coniosporium apollinis CBS 100218.</title>
        <authorList>
            <consortium name="The Broad Institute Genome Sequencing Platform"/>
            <person name="Cuomo C."/>
            <person name="Gorbushina A."/>
            <person name="Noack S."/>
            <person name="Walker B."/>
            <person name="Young S.K."/>
            <person name="Zeng Q."/>
            <person name="Gargeya S."/>
            <person name="Fitzgerald M."/>
            <person name="Haas B."/>
            <person name="Abouelleil A."/>
            <person name="Alvarado L."/>
            <person name="Arachchi H.M."/>
            <person name="Berlin A.M."/>
            <person name="Chapman S.B."/>
            <person name="Goldberg J."/>
            <person name="Griggs A."/>
            <person name="Gujja S."/>
            <person name="Hansen M."/>
            <person name="Howarth C."/>
            <person name="Imamovic A."/>
            <person name="Larimer J."/>
            <person name="McCowan C."/>
            <person name="Montmayeur A."/>
            <person name="Murphy C."/>
            <person name="Neiman D."/>
            <person name="Pearson M."/>
            <person name="Priest M."/>
            <person name="Roberts A."/>
            <person name="Saif S."/>
            <person name="Shea T."/>
            <person name="Sisk P."/>
            <person name="Sykes S."/>
            <person name="Wortman J."/>
            <person name="Nusbaum C."/>
            <person name="Birren B."/>
        </authorList>
    </citation>
    <scope>NUCLEOTIDE SEQUENCE [LARGE SCALE GENOMIC DNA]</scope>
    <source>
        <strain evidence="3">CBS 100218</strain>
    </source>
</reference>
<gene>
    <name evidence="2" type="ORF">W97_07427</name>
</gene>
<proteinExistence type="predicted"/>
<feature type="compositionally biased region" description="Basic and acidic residues" evidence="1">
    <location>
        <begin position="148"/>
        <end position="171"/>
    </location>
</feature>
<dbReference type="EMBL" id="JH767591">
    <property type="protein sequence ID" value="EON67930.1"/>
    <property type="molecule type" value="Genomic_DNA"/>
</dbReference>
<dbReference type="OrthoDB" id="3913028at2759"/>
<feature type="compositionally biased region" description="Polar residues" evidence="1">
    <location>
        <begin position="125"/>
        <end position="134"/>
    </location>
</feature>
<feature type="compositionally biased region" description="Low complexity" evidence="1">
    <location>
        <begin position="135"/>
        <end position="146"/>
    </location>
</feature>
<dbReference type="AlphaFoldDB" id="R7Z149"/>
<dbReference type="OMA" id="HMILGSY"/>
<evidence type="ECO:0000256" key="1">
    <source>
        <dbReference type="SAM" id="MobiDB-lite"/>
    </source>
</evidence>
<dbReference type="RefSeq" id="XP_007783247.1">
    <property type="nucleotide sequence ID" value="XM_007785057.1"/>
</dbReference>
<name>R7Z149_CONA1</name>
<protein>
    <submittedName>
        <fullName evidence="2">Uncharacterized protein</fullName>
    </submittedName>
</protein>
<sequence length="171" mass="19502">MSGTWNSQNSQESTSTSSSCDLNENDSSAILVYRYRDGLEVQSQQDLCKYLTKHPHHRVSRKRIPRGNSRIEVKTEDLYNEPERSAYQKYPNSKNSLASVGLPRAVYWKRLLLNQFQDLYIVSPDSSPNSSLNGSPESSHHCSPSHTFHHDQHAQMDGERVEQVGEQPADR</sequence>
<keyword evidence="3" id="KW-1185">Reference proteome</keyword>
<organism evidence="2 3">
    <name type="scientific">Coniosporium apollinis (strain CBS 100218)</name>
    <name type="common">Rock-inhabiting black yeast</name>
    <dbReference type="NCBI Taxonomy" id="1168221"/>
    <lineage>
        <taxon>Eukaryota</taxon>
        <taxon>Fungi</taxon>
        <taxon>Dikarya</taxon>
        <taxon>Ascomycota</taxon>
        <taxon>Pezizomycotina</taxon>
        <taxon>Dothideomycetes</taxon>
        <taxon>Dothideomycetes incertae sedis</taxon>
        <taxon>Coniosporium</taxon>
    </lineage>
</organism>
<feature type="region of interest" description="Disordered" evidence="1">
    <location>
        <begin position="125"/>
        <end position="171"/>
    </location>
</feature>
<dbReference type="GeneID" id="19904738"/>
<accession>R7Z149</accession>
<evidence type="ECO:0000313" key="2">
    <source>
        <dbReference type="EMBL" id="EON67930.1"/>
    </source>
</evidence>
<feature type="compositionally biased region" description="Low complexity" evidence="1">
    <location>
        <begin position="1"/>
        <end position="19"/>
    </location>
</feature>